<evidence type="ECO:0000256" key="4">
    <source>
        <dbReference type="ARBA" id="ARBA00005189"/>
    </source>
</evidence>
<proteinExistence type="inferred from homology"/>
<comment type="pathway">
    <text evidence="3">Phospholipid metabolism; CDP-diacylglycerol biosynthesis; CDP-diacylglycerol from sn-glycerol 3-phosphate: step 3/3.</text>
</comment>
<feature type="transmembrane region" description="Helical" evidence="24">
    <location>
        <begin position="35"/>
        <end position="53"/>
    </location>
</feature>
<comment type="subcellular location">
    <subcellularLocation>
        <location evidence="2">Cell membrane</location>
        <topology evidence="2">Multi-pass membrane protein</topology>
    </subcellularLocation>
</comment>
<dbReference type="AlphaFoldDB" id="A0A9X3FD93"/>
<name>A0A9X3FD93_9BACT</name>
<evidence type="ECO:0000313" key="26">
    <source>
        <dbReference type="Proteomes" id="UP001145087"/>
    </source>
</evidence>
<evidence type="ECO:0000256" key="6">
    <source>
        <dbReference type="ARBA" id="ARBA00012487"/>
    </source>
</evidence>
<keyword evidence="15 24" id="KW-0472">Membrane</keyword>
<keyword evidence="8" id="KW-1003">Cell membrane</keyword>
<protein>
    <recommendedName>
        <fullName evidence="7">Phosphatidate cytidylyltransferase</fullName>
        <ecNumber evidence="6">2.7.7.41</ecNumber>
    </recommendedName>
    <alternativeName>
        <fullName evidence="20">CDP-DAG synthase</fullName>
    </alternativeName>
    <alternativeName>
        <fullName evidence="22">CDP-DG synthase</fullName>
    </alternativeName>
    <alternativeName>
        <fullName evidence="18">CDP-diacylglycerol synthase</fullName>
    </alternativeName>
    <alternativeName>
        <fullName evidence="21">CDP-diglyceride pyrophosphorylase</fullName>
    </alternativeName>
    <alternativeName>
        <fullName evidence="23">CDP-diglyceride synthase</fullName>
    </alternativeName>
    <alternativeName>
        <fullName evidence="19">CTP:phosphatidate cytidylyltransferase</fullName>
    </alternativeName>
</protein>
<evidence type="ECO:0000256" key="19">
    <source>
        <dbReference type="ARBA" id="ARBA00031825"/>
    </source>
</evidence>
<feature type="transmembrane region" description="Helical" evidence="24">
    <location>
        <begin position="114"/>
        <end position="131"/>
    </location>
</feature>
<dbReference type="RefSeq" id="WP_343333193.1">
    <property type="nucleotide sequence ID" value="NZ_JAPOHD010000022.1"/>
</dbReference>
<dbReference type="GO" id="GO:0005886">
    <property type="term" value="C:plasma membrane"/>
    <property type="evidence" value="ECO:0007669"/>
    <property type="project" value="UniProtKB-SubCell"/>
</dbReference>
<evidence type="ECO:0000256" key="10">
    <source>
        <dbReference type="ARBA" id="ARBA00022679"/>
    </source>
</evidence>
<reference evidence="25" key="1">
    <citation type="submission" date="2022-11" db="EMBL/GenBank/DDBJ databases">
        <title>Marilongibacter aestuarii gen. nov., sp. nov., isolated from tidal flat sediment.</title>
        <authorList>
            <person name="Jiayan W."/>
        </authorList>
    </citation>
    <scope>NUCLEOTIDE SEQUENCE</scope>
    <source>
        <strain evidence="25">Z1-6</strain>
    </source>
</reference>
<keyword evidence="26" id="KW-1185">Reference proteome</keyword>
<evidence type="ECO:0000256" key="3">
    <source>
        <dbReference type="ARBA" id="ARBA00005119"/>
    </source>
</evidence>
<evidence type="ECO:0000256" key="1">
    <source>
        <dbReference type="ARBA" id="ARBA00001698"/>
    </source>
</evidence>
<evidence type="ECO:0000256" key="21">
    <source>
        <dbReference type="ARBA" id="ARBA00032396"/>
    </source>
</evidence>
<feature type="transmembrane region" description="Helical" evidence="24">
    <location>
        <begin position="6"/>
        <end position="23"/>
    </location>
</feature>
<dbReference type="GO" id="GO:0004605">
    <property type="term" value="F:phosphatidate cytidylyltransferase activity"/>
    <property type="evidence" value="ECO:0007669"/>
    <property type="project" value="UniProtKB-EC"/>
</dbReference>
<keyword evidence="17" id="KW-1208">Phospholipid metabolism</keyword>
<dbReference type="EMBL" id="JAPOHD010000022">
    <property type="protein sequence ID" value="MCY1720860.1"/>
    <property type="molecule type" value="Genomic_DNA"/>
</dbReference>
<sequence>MITTIYIIILLYFILGGIGFYFINRRKEKEIVRKSWTKFIVYFFIIHILFFSIVINPVAFKWLATLIVSGSATELFRLFRRAKYTEKTFFLISVLMFSILAFGFMIYSTLDKEVILFAFLILSIFDAFSQISGQLWGNKKIAPEISPNKTVGGTVGGSIFAIFSSILMKGLYNNSWTMAVVLAFGIVVFAFLGDILASLYKRKFGVKDYSHLIPGHGGVLDRFDSLIAGGAWVALFVYGANIL</sequence>
<keyword evidence="11 24" id="KW-0812">Transmembrane</keyword>
<dbReference type="GO" id="GO:0016024">
    <property type="term" value="P:CDP-diacylglycerol biosynthetic process"/>
    <property type="evidence" value="ECO:0007669"/>
    <property type="project" value="TreeGrafter"/>
</dbReference>
<keyword evidence="12 25" id="KW-0548">Nucleotidyltransferase</keyword>
<organism evidence="25 26">
    <name type="scientific">Draconibacterium aestuarii</name>
    <dbReference type="NCBI Taxonomy" id="2998507"/>
    <lineage>
        <taxon>Bacteria</taxon>
        <taxon>Pseudomonadati</taxon>
        <taxon>Bacteroidota</taxon>
        <taxon>Bacteroidia</taxon>
        <taxon>Marinilabiliales</taxon>
        <taxon>Prolixibacteraceae</taxon>
        <taxon>Draconibacterium</taxon>
    </lineage>
</organism>
<dbReference type="PANTHER" id="PTHR46382:SF1">
    <property type="entry name" value="PHOSPHATIDATE CYTIDYLYLTRANSFERASE"/>
    <property type="match status" value="1"/>
</dbReference>
<accession>A0A9X3FD93</accession>
<comment type="catalytic activity">
    <reaction evidence="1">
        <text>a 1,2-diacyl-sn-glycero-3-phosphate + CTP + H(+) = a CDP-1,2-diacyl-sn-glycerol + diphosphate</text>
        <dbReference type="Rhea" id="RHEA:16229"/>
        <dbReference type="ChEBI" id="CHEBI:15378"/>
        <dbReference type="ChEBI" id="CHEBI:33019"/>
        <dbReference type="ChEBI" id="CHEBI:37563"/>
        <dbReference type="ChEBI" id="CHEBI:58332"/>
        <dbReference type="ChEBI" id="CHEBI:58608"/>
        <dbReference type="EC" id="2.7.7.41"/>
    </reaction>
</comment>
<evidence type="ECO:0000256" key="2">
    <source>
        <dbReference type="ARBA" id="ARBA00004651"/>
    </source>
</evidence>
<feature type="transmembrane region" description="Helical" evidence="24">
    <location>
        <begin position="59"/>
        <end position="76"/>
    </location>
</feature>
<evidence type="ECO:0000256" key="14">
    <source>
        <dbReference type="ARBA" id="ARBA00023098"/>
    </source>
</evidence>
<keyword evidence="9" id="KW-0444">Lipid biosynthesis</keyword>
<evidence type="ECO:0000256" key="7">
    <source>
        <dbReference type="ARBA" id="ARBA00019373"/>
    </source>
</evidence>
<comment type="pathway">
    <text evidence="4">Lipid metabolism.</text>
</comment>
<keyword evidence="10 25" id="KW-0808">Transferase</keyword>
<evidence type="ECO:0000256" key="23">
    <source>
        <dbReference type="ARBA" id="ARBA00033406"/>
    </source>
</evidence>
<keyword evidence="13 24" id="KW-1133">Transmembrane helix</keyword>
<feature type="transmembrane region" description="Helical" evidence="24">
    <location>
        <begin position="151"/>
        <end position="172"/>
    </location>
</feature>
<evidence type="ECO:0000256" key="18">
    <source>
        <dbReference type="ARBA" id="ARBA00029893"/>
    </source>
</evidence>
<feature type="transmembrane region" description="Helical" evidence="24">
    <location>
        <begin position="88"/>
        <end position="108"/>
    </location>
</feature>
<evidence type="ECO:0000256" key="5">
    <source>
        <dbReference type="ARBA" id="ARBA00010185"/>
    </source>
</evidence>
<evidence type="ECO:0000256" key="16">
    <source>
        <dbReference type="ARBA" id="ARBA00023209"/>
    </source>
</evidence>
<evidence type="ECO:0000256" key="9">
    <source>
        <dbReference type="ARBA" id="ARBA00022516"/>
    </source>
</evidence>
<evidence type="ECO:0000256" key="17">
    <source>
        <dbReference type="ARBA" id="ARBA00023264"/>
    </source>
</evidence>
<evidence type="ECO:0000256" key="15">
    <source>
        <dbReference type="ARBA" id="ARBA00023136"/>
    </source>
</evidence>
<keyword evidence="16" id="KW-0594">Phospholipid biosynthesis</keyword>
<evidence type="ECO:0000313" key="25">
    <source>
        <dbReference type="EMBL" id="MCY1720860.1"/>
    </source>
</evidence>
<evidence type="ECO:0000256" key="22">
    <source>
        <dbReference type="ARBA" id="ARBA00032743"/>
    </source>
</evidence>
<keyword evidence="14" id="KW-0443">Lipid metabolism</keyword>
<dbReference type="Proteomes" id="UP001145087">
    <property type="component" value="Unassembled WGS sequence"/>
</dbReference>
<gene>
    <name evidence="25" type="ORF">OU798_10925</name>
</gene>
<evidence type="ECO:0000256" key="24">
    <source>
        <dbReference type="SAM" id="Phobius"/>
    </source>
</evidence>
<evidence type="ECO:0000256" key="12">
    <source>
        <dbReference type="ARBA" id="ARBA00022695"/>
    </source>
</evidence>
<feature type="transmembrane region" description="Helical" evidence="24">
    <location>
        <begin position="178"/>
        <end position="200"/>
    </location>
</feature>
<dbReference type="Pfam" id="PF01148">
    <property type="entry name" value="CTP_transf_1"/>
    <property type="match status" value="1"/>
</dbReference>
<dbReference type="EC" id="2.7.7.41" evidence="6"/>
<evidence type="ECO:0000256" key="13">
    <source>
        <dbReference type="ARBA" id="ARBA00022989"/>
    </source>
</evidence>
<comment type="similarity">
    <text evidence="5">Belongs to the CDS family.</text>
</comment>
<evidence type="ECO:0000256" key="20">
    <source>
        <dbReference type="ARBA" id="ARBA00032253"/>
    </source>
</evidence>
<dbReference type="PANTHER" id="PTHR46382">
    <property type="entry name" value="PHOSPHATIDATE CYTIDYLYLTRANSFERASE"/>
    <property type="match status" value="1"/>
</dbReference>
<comment type="caution">
    <text evidence="25">The sequence shown here is derived from an EMBL/GenBank/DDBJ whole genome shotgun (WGS) entry which is preliminary data.</text>
</comment>
<evidence type="ECO:0000256" key="11">
    <source>
        <dbReference type="ARBA" id="ARBA00022692"/>
    </source>
</evidence>
<evidence type="ECO:0000256" key="8">
    <source>
        <dbReference type="ARBA" id="ARBA00022475"/>
    </source>
</evidence>